<dbReference type="AlphaFoldDB" id="A0A9X3IV20"/>
<protein>
    <submittedName>
        <fullName evidence="3">Phage minor head protein</fullName>
    </submittedName>
</protein>
<dbReference type="RefSeq" id="WP_267765528.1">
    <property type="nucleotide sequence ID" value="NZ_JAPNKE010000001.1"/>
</dbReference>
<dbReference type="EMBL" id="JAPNKE010000002">
    <property type="protein sequence ID" value="MCY1008529.1"/>
    <property type="molecule type" value="Genomic_DNA"/>
</dbReference>
<name>A0A9X3IV20_9BACT</name>
<evidence type="ECO:0000313" key="3">
    <source>
        <dbReference type="EMBL" id="MCY1004004.1"/>
    </source>
</evidence>
<evidence type="ECO:0000259" key="2">
    <source>
        <dbReference type="Pfam" id="PF04233"/>
    </source>
</evidence>
<feature type="region of interest" description="Disordered" evidence="1">
    <location>
        <begin position="179"/>
        <end position="208"/>
    </location>
</feature>
<gene>
    <name evidence="3" type="ORF">OV079_00155</name>
    <name evidence="4" type="ORF">OV079_23810</name>
</gene>
<proteinExistence type="predicted"/>
<keyword evidence="5" id="KW-1185">Reference proteome</keyword>
<feature type="domain" description="Phage head morphogenesis" evidence="2">
    <location>
        <begin position="56"/>
        <end position="172"/>
    </location>
</feature>
<evidence type="ECO:0000256" key="1">
    <source>
        <dbReference type="SAM" id="MobiDB-lite"/>
    </source>
</evidence>
<dbReference type="InterPro" id="IPR006528">
    <property type="entry name" value="Phage_head_morphogenesis_dom"/>
</dbReference>
<dbReference type="Proteomes" id="UP001150924">
    <property type="component" value="Unassembled WGS sequence"/>
</dbReference>
<dbReference type="Pfam" id="PF04233">
    <property type="entry name" value="Phage_Mu_F"/>
    <property type="match status" value="1"/>
</dbReference>
<sequence>MRLTAKQAGRAPKAAREYFRRKKLDPDIDLDETWSQEHAEGLRVAGVVADDLLAGLRDAADQAIAAGLTFEQFTEQLDDVLVALGWSSSTEKPPWRLRVVYDTNMRVARAAGQWSRIERTAESGRAYLEYSLGPAVQHRPEHEAWAGTILRWDDAWWSTHYPPNGWNCRCRVRQLSDREAERKGISDSAPEGDPDPGWDYNPGASRGA</sequence>
<evidence type="ECO:0000313" key="4">
    <source>
        <dbReference type="EMBL" id="MCY1008529.1"/>
    </source>
</evidence>
<dbReference type="EMBL" id="JAPNKE010000001">
    <property type="protein sequence ID" value="MCY1004004.1"/>
    <property type="molecule type" value="Genomic_DNA"/>
</dbReference>
<reference evidence="3" key="1">
    <citation type="submission" date="2022-11" db="EMBL/GenBank/DDBJ databases">
        <title>Minimal conservation of predation-associated metabolite biosynthetic gene clusters underscores biosynthetic potential of Myxococcota including descriptions for ten novel species: Archangium lansinium sp. nov., Myxococcus landrumus sp. nov., Nannocystis bai.</title>
        <authorList>
            <person name="Ahearne A."/>
            <person name="Stevens C."/>
            <person name="Phillips K."/>
        </authorList>
    </citation>
    <scope>NUCLEOTIDE SEQUENCE</scope>
    <source>
        <strain evidence="3">Na p29</strain>
    </source>
</reference>
<evidence type="ECO:0000313" key="5">
    <source>
        <dbReference type="Proteomes" id="UP001150924"/>
    </source>
</evidence>
<accession>A0A9X3IV20</accession>
<organism evidence="3 5">
    <name type="scientific">Nannocystis pusilla</name>
    <dbReference type="NCBI Taxonomy" id="889268"/>
    <lineage>
        <taxon>Bacteria</taxon>
        <taxon>Pseudomonadati</taxon>
        <taxon>Myxococcota</taxon>
        <taxon>Polyangia</taxon>
        <taxon>Nannocystales</taxon>
        <taxon>Nannocystaceae</taxon>
        <taxon>Nannocystis</taxon>
    </lineage>
</organism>
<comment type="caution">
    <text evidence="3">The sequence shown here is derived from an EMBL/GenBank/DDBJ whole genome shotgun (WGS) entry which is preliminary data.</text>
</comment>